<sequence length="453" mass="50297">MSQRPSLDAATADTPAPAAGDEHHRRFELLQAQPPIDVEEAEYWRLLGYPPDHEPSDRALELAAWARQWYAANGRPWVYLRETRLELTPEALRLDGQEFRSQQLHDHLREAGAKRAMLVAVSAGRSCEEHARQLWQESKPDEYFFLEMFGSAVVEHLMATMNGRICDLAERDGLAAIPHYSPGYTGWDVADQVPLFELIGRGMGQPLPEPFEVLASGMLRPKKSLIAVVGLVPQSVQARATNRWIPCEACSLSPCSYRRRPYRHARSSAAQRDEAQNERAASVAPAAAPFPPSPHYSVSERALQKWSRERVTLERRADGSLTARFRFDGTTCSNMGRPLAFDYTVELSPEASGRVIRRTECTPTADDEGHRFMCAYLNDPAALMQAIATEKPLLGQPLDAVLRWSRVAAPSGCHCTAASRAHKWGLALEAIHYTLAHPPRDGATSPGLSLPPP</sequence>
<proteinExistence type="predicted"/>
<feature type="region of interest" description="Disordered" evidence="1">
    <location>
        <begin position="266"/>
        <end position="296"/>
    </location>
</feature>
<reference evidence="2 3" key="1">
    <citation type="journal article" date="2011" name="J. Bacteriol.">
        <title>Genome sequence of the verrucomicrobium Opitutus terrae PB90-1, an abundant inhabitant of rice paddy soil ecosystems.</title>
        <authorList>
            <person name="van Passel M.W."/>
            <person name="Kant R."/>
            <person name="Palva A."/>
            <person name="Copeland A."/>
            <person name="Lucas S."/>
            <person name="Lapidus A."/>
            <person name="Glavina del Rio T."/>
            <person name="Pitluck S."/>
            <person name="Goltsman E."/>
            <person name="Clum A."/>
            <person name="Sun H."/>
            <person name="Schmutz J."/>
            <person name="Larimer F.W."/>
            <person name="Land M.L."/>
            <person name="Hauser L."/>
            <person name="Kyrpides N."/>
            <person name="Mikhailova N."/>
            <person name="Richardson P.P."/>
            <person name="Janssen P.H."/>
            <person name="de Vos W.M."/>
            <person name="Smidt H."/>
        </authorList>
    </citation>
    <scope>NUCLEOTIDE SEQUENCE [LARGE SCALE GENOMIC DNA]</scope>
    <source>
        <strain evidence="3">DSM 11246 / JCM 15787 / PB90-1</strain>
    </source>
</reference>
<dbReference type="GO" id="GO:0008705">
    <property type="term" value="F:methionine synthase activity"/>
    <property type="evidence" value="ECO:0007669"/>
    <property type="project" value="InterPro"/>
</dbReference>
<dbReference type="HOGENOM" id="CLU_652031_0_0_0"/>
<dbReference type="OrthoDB" id="9816190at2"/>
<dbReference type="Gene3D" id="3.40.109.40">
    <property type="match status" value="1"/>
</dbReference>
<protein>
    <recommendedName>
        <fullName evidence="4">Vitamin B12 dependent methionine synthase activation region</fullName>
    </recommendedName>
</protein>
<accession>B1ZRG2</accession>
<organism evidence="2 3">
    <name type="scientific">Opitutus terrae (strain DSM 11246 / JCM 15787 / PB90-1)</name>
    <dbReference type="NCBI Taxonomy" id="452637"/>
    <lineage>
        <taxon>Bacteria</taxon>
        <taxon>Pseudomonadati</taxon>
        <taxon>Verrucomicrobiota</taxon>
        <taxon>Opitutia</taxon>
        <taxon>Opitutales</taxon>
        <taxon>Opitutaceae</taxon>
        <taxon>Opitutus</taxon>
    </lineage>
</organism>
<dbReference type="KEGG" id="ote:Oter_4340"/>
<evidence type="ECO:0008006" key="4">
    <source>
        <dbReference type="Google" id="ProtNLM"/>
    </source>
</evidence>
<gene>
    <name evidence="2" type="ordered locus">Oter_4340</name>
</gene>
<dbReference type="eggNOG" id="COG1410">
    <property type="taxonomic scope" value="Bacteria"/>
</dbReference>
<evidence type="ECO:0000313" key="2">
    <source>
        <dbReference type="EMBL" id="ACB77612.1"/>
    </source>
</evidence>
<evidence type="ECO:0000256" key="1">
    <source>
        <dbReference type="SAM" id="MobiDB-lite"/>
    </source>
</evidence>
<keyword evidence="3" id="KW-1185">Reference proteome</keyword>
<dbReference type="EMBL" id="CP001032">
    <property type="protein sequence ID" value="ACB77612.1"/>
    <property type="molecule type" value="Genomic_DNA"/>
</dbReference>
<feature type="compositionally biased region" description="Low complexity" evidence="1">
    <location>
        <begin position="8"/>
        <end position="19"/>
    </location>
</feature>
<dbReference type="RefSeq" id="WP_012377138.1">
    <property type="nucleotide sequence ID" value="NC_010571.1"/>
</dbReference>
<feature type="region of interest" description="Disordered" evidence="1">
    <location>
        <begin position="1"/>
        <end position="25"/>
    </location>
</feature>
<dbReference type="InterPro" id="IPR037010">
    <property type="entry name" value="VitB12-dep_Met_synth_activ_sf"/>
</dbReference>
<dbReference type="Proteomes" id="UP000007013">
    <property type="component" value="Chromosome"/>
</dbReference>
<evidence type="ECO:0000313" key="3">
    <source>
        <dbReference type="Proteomes" id="UP000007013"/>
    </source>
</evidence>
<dbReference type="SUPFAM" id="SSF56507">
    <property type="entry name" value="Methionine synthase activation domain-like"/>
    <property type="match status" value="1"/>
</dbReference>
<name>B1ZRG2_OPITP</name>
<dbReference type="AlphaFoldDB" id="B1ZRG2"/>
<dbReference type="STRING" id="452637.Oter_4340"/>